<dbReference type="GO" id="GO:0006078">
    <property type="term" value="P:(1-&gt;6)-beta-D-glucan biosynthetic process"/>
    <property type="evidence" value="ECO:0007669"/>
    <property type="project" value="InterPro"/>
</dbReference>
<evidence type="ECO:0000259" key="3">
    <source>
        <dbReference type="Pfam" id="PF05390"/>
    </source>
</evidence>
<feature type="signal peptide" evidence="2">
    <location>
        <begin position="1"/>
        <end position="20"/>
    </location>
</feature>
<dbReference type="InterPro" id="IPR018466">
    <property type="entry name" value="Kre9/Knh1-like_N"/>
</dbReference>
<organism evidence="5 6">
    <name type="scientific">Ampelomyces quisqualis</name>
    <name type="common">Powdery mildew agent</name>
    <dbReference type="NCBI Taxonomy" id="50730"/>
    <lineage>
        <taxon>Eukaryota</taxon>
        <taxon>Fungi</taxon>
        <taxon>Dikarya</taxon>
        <taxon>Ascomycota</taxon>
        <taxon>Pezizomycotina</taxon>
        <taxon>Dothideomycetes</taxon>
        <taxon>Pleosporomycetidae</taxon>
        <taxon>Pleosporales</taxon>
        <taxon>Pleosporineae</taxon>
        <taxon>Phaeosphaeriaceae</taxon>
        <taxon>Ampelomyces</taxon>
    </lineage>
</organism>
<gene>
    <name evidence="5" type="ORF">BDU57DRAFT_521874</name>
</gene>
<dbReference type="GO" id="GO:0042546">
    <property type="term" value="P:cell wall biogenesis"/>
    <property type="evidence" value="ECO:0007669"/>
    <property type="project" value="InterPro"/>
</dbReference>
<keyword evidence="1 2" id="KW-0732">Signal</keyword>
<protein>
    <submittedName>
        <fullName evidence="5">Uncharacterized protein</fullName>
    </submittedName>
</protein>
<dbReference type="PANTHER" id="PTHR28154">
    <property type="entry name" value="CELL WALL SYNTHESIS PROTEIN KNH1-RELATED"/>
    <property type="match status" value="1"/>
</dbReference>
<proteinExistence type="predicted"/>
<evidence type="ECO:0000259" key="4">
    <source>
        <dbReference type="Pfam" id="PF10342"/>
    </source>
</evidence>
<dbReference type="Pfam" id="PF05390">
    <property type="entry name" value="Kre9_KNH1_C"/>
    <property type="match status" value="1"/>
</dbReference>
<feature type="chain" id="PRO_5025692906" evidence="2">
    <location>
        <begin position="21"/>
        <end position="266"/>
    </location>
</feature>
<feature type="domain" description="Yeast cell wall synthesis Kre9/Knh1 C-terminal" evidence="3">
    <location>
        <begin position="175"/>
        <end position="256"/>
    </location>
</feature>
<dbReference type="AlphaFoldDB" id="A0A6A5QEC4"/>
<dbReference type="GO" id="GO:0031505">
    <property type="term" value="P:fungal-type cell wall organization"/>
    <property type="evidence" value="ECO:0007669"/>
    <property type="project" value="TreeGrafter"/>
</dbReference>
<keyword evidence="6" id="KW-1185">Reference proteome</keyword>
<dbReference type="InterPro" id="IPR045328">
    <property type="entry name" value="Kre9/Knh1"/>
</dbReference>
<dbReference type="OrthoDB" id="2432613at2759"/>
<evidence type="ECO:0000313" key="5">
    <source>
        <dbReference type="EMBL" id="KAF1913160.1"/>
    </source>
</evidence>
<dbReference type="Pfam" id="PF10342">
    <property type="entry name" value="Kre9_KNH"/>
    <property type="match status" value="1"/>
</dbReference>
<evidence type="ECO:0000256" key="2">
    <source>
        <dbReference type="SAM" id="SignalP"/>
    </source>
</evidence>
<reference evidence="5" key="1">
    <citation type="journal article" date="2020" name="Stud. Mycol.">
        <title>101 Dothideomycetes genomes: a test case for predicting lifestyles and emergence of pathogens.</title>
        <authorList>
            <person name="Haridas S."/>
            <person name="Albert R."/>
            <person name="Binder M."/>
            <person name="Bloem J."/>
            <person name="Labutti K."/>
            <person name="Salamov A."/>
            <person name="Andreopoulos B."/>
            <person name="Baker S."/>
            <person name="Barry K."/>
            <person name="Bills G."/>
            <person name="Bluhm B."/>
            <person name="Cannon C."/>
            <person name="Castanera R."/>
            <person name="Culley D."/>
            <person name="Daum C."/>
            <person name="Ezra D."/>
            <person name="Gonzalez J."/>
            <person name="Henrissat B."/>
            <person name="Kuo A."/>
            <person name="Liang C."/>
            <person name="Lipzen A."/>
            <person name="Lutzoni F."/>
            <person name="Magnuson J."/>
            <person name="Mondo S."/>
            <person name="Nolan M."/>
            <person name="Ohm R."/>
            <person name="Pangilinan J."/>
            <person name="Park H.-J."/>
            <person name="Ramirez L."/>
            <person name="Alfaro M."/>
            <person name="Sun H."/>
            <person name="Tritt A."/>
            <person name="Yoshinaga Y."/>
            <person name="Zwiers L.-H."/>
            <person name="Turgeon B."/>
            <person name="Goodwin S."/>
            <person name="Spatafora J."/>
            <person name="Crous P."/>
            <person name="Grigoriev I."/>
        </authorList>
    </citation>
    <scope>NUCLEOTIDE SEQUENCE</scope>
    <source>
        <strain evidence="5">HMLAC05119</strain>
    </source>
</reference>
<name>A0A6A5QEC4_AMPQU</name>
<evidence type="ECO:0000256" key="1">
    <source>
        <dbReference type="ARBA" id="ARBA00022729"/>
    </source>
</evidence>
<feature type="domain" description="Yeast cell wall synthesis Kre9/Knh1-like N-terminal" evidence="4">
    <location>
        <begin position="26"/>
        <end position="129"/>
    </location>
</feature>
<dbReference type="GO" id="GO:0005576">
    <property type="term" value="C:extracellular region"/>
    <property type="evidence" value="ECO:0007669"/>
    <property type="project" value="TreeGrafter"/>
</dbReference>
<sequence length="266" mass="27611">MARAILPLAAVVALIPFTSAGISFTSPKAGATLTAGSAIEVKWEESSDGPKLADLQTYELSLCAGGNTAGTFLPVRVITTQGSFAVSNIASGLIGTDVGEDSPKNAYFLKMTAVGKNGGQLVTYSDRFSYSGMKGTFDPIVKKGAADISGTSGPAADDKVVKPGAPVGDPVGAASDFEVAYTMQTGTIRYAPMQPVPGKSVTAKGNPKPLYPTSSVSIATSRLPIPKVEKTITQSQTYSVQSRENTVAAAPHPTDDMAKFLNRWKD</sequence>
<dbReference type="EMBL" id="ML979139">
    <property type="protein sequence ID" value="KAF1913160.1"/>
    <property type="molecule type" value="Genomic_DNA"/>
</dbReference>
<dbReference type="PANTHER" id="PTHR28154:SF1">
    <property type="entry name" value="CELL WALL SYNTHESIS PROTEIN KNH1-RELATED"/>
    <property type="match status" value="1"/>
</dbReference>
<evidence type="ECO:0000313" key="6">
    <source>
        <dbReference type="Proteomes" id="UP000800096"/>
    </source>
</evidence>
<dbReference type="InterPro" id="IPR008659">
    <property type="entry name" value="Kre9/Knh1_C"/>
</dbReference>
<dbReference type="Proteomes" id="UP000800096">
    <property type="component" value="Unassembled WGS sequence"/>
</dbReference>
<accession>A0A6A5QEC4</accession>